<sequence>MAGQRKLVMQEVVIEGQKFFGELEEHTPPVVEKKTEDAKGGRFASSKIIIGVTVGNATIKLKGATVDALQVYGAEEGERVQMDVKSSYQDEDGNKFAEHCSYTGDIIKIDDGSRSTQSVPETTIELAPRIYKHTEAGKTRYNINLDTQVIDLGQGDIMAEHRSNLGRA</sequence>
<evidence type="ECO:0008006" key="3">
    <source>
        <dbReference type="Google" id="ProtNLM"/>
    </source>
</evidence>
<protein>
    <recommendedName>
        <fullName evidence="3">Phage tail tube protein FII</fullName>
    </recommendedName>
</protein>
<organism evidence="1 2">
    <name type="scientific">Vibrio xiamenensis</name>
    <dbReference type="NCBI Taxonomy" id="861298"/>
    <lineage>
        <taxon>Bacteria</taxon>
        <taxon>Pseudomonadati</taxon>
        <taxon>Pseudomonadota</taxon>
        <taxon>Gammaproteobacteria</taxon>
        <taxon>Vibrionales</taxon>
        <taxon>Vibrionaceae</taxon>
        <taxon>Vibrio</taxon>
    </lineage>
</organism>
<dbReference type="Proteomes" id="UP000198854">
    <property type="component" value="Unassembled WGS sequence"/>
</dbReference>
<dbReference type="EMBL" id="FNDD01000067">
    <property type="protein sequence ID" value="SDI11054.1"/>
    <property type="molecule type" value="Genomic_DNA"/>
</dbReference>
<name>A0A1G8HWS4_9VIBR</name>
<dbReference type="InterPro" id="IPR006498">
    <property type="entry name" value="Tail_tube"/>
</dbReference>
<keyword evidence="2" id="KW-1185">Reference proteome</keyword>
<proteinExistence type="predicted"/>
<dbReference type="AlphaFoldDB" id="A0A1G8HWS4"/>
<evidence type="ECO:0000313" key="1">
    <source>
        <dbReference type="EMBL" id="SDI11054.1"/>
    </source>
</evidence>
<evidence type="ECO:0000313" key="2">
    <source>
        <dbReference type="Proteomes" id="UP000198854"/>
    </source>
</evidence>
<reference evidence="2" key="1">
    <citation type="submission" date="2016-10" db="EMBL/GenBank/DDBJ databases">
        <authorList>
            <person name="Varghese N."/>
            <person name="Submissions S."/>
        </authorList>
    </citation>
    <scope>NUCLEOTIDE SEQUENCE [LARGE SCALE GENOMIC DNA]</scope>
    <source>
        <strain evidence="2">CGMCC 1.10228</strain>
    </source>
</reference>
<dbReference type="STRING" id="861298.SAMN04488136_1672"/>
<accession>A0A1G8HWS4</accession>
<dbReference type="OrthoDB" id="3078668at2"/>
<dbReference type="Pfam" id="PF04985">
    <property type="entry name" value="Phage_tube"/>
    <property type="match status" value="1"/>
</dbReference>
<dbReference type="RefSeq" id="WP_093279570.1">
    <property type="nucleotide sequence ID" value="NZ_FNDD01000067.1"/>
</dbReference>
<gene>
    <name evidence="1" type="ORF">SAMN04488136_1672</name>
</gene>